<reference evidence="1 2" key="1">
    <citation type="submission" date="2015-01" db="EMBL/GenBank/DDBJ databases">
        <title>Evolution of Trichinella species and genotypes.</title>
        <authorList>
            <person name="Korhonen P.K."/>
            <person name="Edoardo P."/>
            <person name="Giuseppe L.R."/>
            <person name="Gasser R.B."/>
        </authorList>
    </citation>
    <scope>NUCLEOTIDE SEQUENCE [LARGE SCALE GENOMIC DNA]</scope>
    <source>
        <strain evidence="1">ISS470</strain>
    </source>
</reference>
<comment type="caution">
    <text evidence="1">The sequence shown here is derived from an EMBL/GenBank/DDBJ whole genome shotgun (WGS) entry which is preliminary data.</text>
</comment>
<accession>A0A0V1G4Q4</accession>
<sequence length="98" mass="11225">MSAQSHLLSFQIWVSCWFESPVVNRILSFIGICTQRIRQRISGLGHADAGFTDGHGLRDSSIHRLYTTVDLLTDQLWIRLFFDQISGDLIVKMGKWSE</sequence>
<dbReference type="EMBL" id="JYDT01000003">
    <property type="protein sequence ID" value="KRY93227.1"/>
    <property type="molecule type" value="Genomic_DNA"/>
</dbReference>
<keyword evidence="2" id="KW-1185">Reference proteome</keyword>
<protein>
    <submittedName>
        <fullName evidence="1">Uncharacterized protein</fullName>
    </submittedName>
</protein>
<organism evidence="1 2">
    <name type="scientific">Trichinella pseudospiralis</name>
    <name type="common">Parasitic roundworm</name>
    <dbReference type="NCBI Taxonomy" id="6337"/>
    <lineage>
        <taxon>Eukaryota</taxon>
        <taxon>Metazoa</taxon>
        <taxon>Ecdysozoa</taxon>
        <taxon>Nematoda</taxon>
        <taxon>Enoplea</taxon>
        <taxon>Dorylaimia</taxon>
        <taxon>Trichinellida</taxon>
        <taxon>Trichinellidae</taxon>
        <taxon>Trichinella</taxon>
    </lineage>
</organism>
<gene>
    <name evidence="1" type="ORF">T4D_12905</name>
</gene>
<proteinExistence type="predicted"/>
<name>A0A0V1G4Q4_TRIPS</name>
<dbReference type="AlphaFoldDB" id="A0A0V1G4Q4"/>
<dbReference type="Proteomes" id="UP000054995">
    <property type="component" value="Unassembled WGS sequence"/>
</dbReference>
<evidence type="ECO:0000313" key="1">
    <source>
        <dbReference type="EMBL" id="KRY93227.1"/>
    </source>
</evidence>
<evidence type="ECO:0000313" key="2">
    <source>
        <dbReference type="Proteomes" id="UP000054995"/>
    </source>
</evidence>